<proteinExistence type="predicted"/>
<name>A0A6J3MFG1_9PEZI</name>
<dbReference type="Proteomes" id="UP000504637">
    <property type="component" value="Unplaced"/>
</dbReference>
<gene>
    <name evidence="3" type="ORF">K489DRAFT_378145</name>
</gene>
<accession>A0A6J3MFG1</accession>
<feature type="compositionally biased region" description="Polar residues" evidence="1">
    <location>
        <begin position="12"/>
        <end position="23"/>
    </location>
</feature>
<dbReference type="GeneID" id="54362137"/>
<keyword evidence="2" id="KW-1185">Reference proteome</keyword>
<sequence length="156" mass="17451">MMPATPHVHVYSDSQPAEDQPQTPADLPASSRHQTLRDSRLKHDADDDDCLSPTSRSTKYRPSRHTYPASLAALAYPQSSTPTRGSTLLVTSHLLSSRNGQRRATNAGRASADEENSFDGSRGDLEDERRFRVDRQTQSSLDVTPPKEDRFERFLL</sequence>
<feature type="compositionally biased region" description="Basic and acidic residues" evidence="1">
    <location>
        <begin position="121"/>
        <end position="135"/>
    </location>
</feature>
<evidence type="ECO:0000313" key="2">
    <source>
        <dbReference type="Proteomes" id="UP000504637"/>
    </source>
</evidence>
<feature type="compositionally biased region" description="Basic and acidic residues" evidence="1">
    <location>
        <begin position="145"/>
        <end position="156"/>
    </location>
</feature>
<evidence type="ECO:0000256" key="1">
    <source>
        <dbReference type="SAM" id="MobiDB-lite"/>
    </source>
</evidence>
<reference evidence="3" key="2">
    <citation type="submission" date="2020-04" db="EMBL/GenBank/DDBJ databases">
        <authorList>
            <consortium name="NCBI Genome Project"/>
        </authorList>
    </citation>
    <scope>NUCLEOTIDE SEQUENCE</scope>
    <source>
        <strain evidence="3">CBS 342.82</strain>
    </source>
</reference>
<evidence type="ECO:0000313" key="3">
    <source>
        <dbReference type="RefSeq" id="XP_033462648.1"/>
    </source>
</evidence>
<reference evidence="3" key="1">
    <citation type="submission" date="2020-01" db="EMBL/GenBank/DDBJ databases">
        <authorList>
            <consortium name="DOE Joint Genome Institute"/>
            <person name="Haridas S."/>
            <person name="Albert R."/>
            <person name="Binder M."/>
            <person name="Bloem J."/>
            <person name="Labutti K."/>
            <person name="Salamov A."/>
            <person name="Andreopoulos B."/>
            <person name="Baker S.E."/>
            <person name="Barry K."/>
            <person name="Bills G."/>
            <person name="Bluhm B.H."/>
            <person name="Cannon C."/>
            <person name="Castanera R."/>
            <person name="Culley D.E."/>
            <person name="Daum C."/>
            <person name="Ezra D."/>
            <person name="Gonzalez J.B."/>
            <person name="Henrissat B."/>
            <person name="Kuo A."/>
            <person name="Liang C."/>
            <person name="Lipzen A."/>
            <person name="Lutzoni F."/>
            <person name="Magnuson J."/>
            <person name="Mondo S."/>
            <person name="Nolan M."/>
            <person name="Ohm R."/>
            <person name="Pangilinan J."/>
            <person name="Park H.-J."/>
            <person name="Ramirez L."/>
            <person name="Alfaro M."/>
            <person name="Sun H."/>
            <person name="Tritt A."/>
            <person name="Yoshinaga Y."/>
            <person name="Zwiers L.-H."/>
            <person name="Turgeon B.G."/>
            <person name="Goodwin S.B."/>
            <person name="Spatafora J.W."/>
            <person name="Crous P.W."/>
            <person name="Grigoriev I.V."/>
        </authorList>
    </citation>
    <scope>NUCLEOTIDE SEQUENCE</scope>
    <source>
        <strain evidence="3">CBS 342.82</strain>
    </source>
</reference>
<dbReference type="RefSeq" id="XP_033462648.1">
    <property type="nucleotide sequence ID" value="XM_033604337.1"/>
</dbReference>
<feature type="region of interest" description="Disordered" evidence="1">
    <location>
        <begin position="1"/>
        <end position="64"/>
    </location>
</feature>
<dbReference type="OrthoDB" id="3650932at2759"/>
<dbReference type="AlphaFoldDB" id="A0A6J3MFG1"/>
<organism evidence="3">
    <name type="scientific">Dissoconium aciculare CBS 342.82</name>
    <dbReference type="NCBI Taxonomy" id="1314786"/>
    <lineage>
        <taxon>Eukaryota</taxon>
        <taxon>Fungi</taxon>
        <taxon>Dikarya</taxon>
        <taxon>Ascomycota</taxon>
        <taxon>Pezizomycotina</taxon>
        <taxon>Dothideomycetes</taxon>
        <taxon>Dothideomycetidae</taxon>
        <taxon>Mycosphaerellales</taxon>
        <taxon>Dissoconiaceae</taxon>
        <taxon>Dissoconium</taxon>
    </lineage>
</organism>
<reference evidence="3" key="3">
    <citation type="submission" date="2025-08" db="UniProtKB">
        <authorList>
            <consortium name="RefSeq"/>
        </authorList>
    </citation>
    <scope>IDENTIFICATION</scope>
    <source>
        <strain evidence="3">CBS 342.82</strain>
    </source>
</reference>
<protein>
    <submittedName>
        <fullName evidence="3">Uncharacterized protein</fullName>
    </submittedName>
</protein>
<feature type="compositionally biased region" description="Basic and acidic residues" evidence="1">
    <location>
        <begin position="35"/>
        <end position="45"/>
    </location>
</feature>
<feature type="region of interest" description="Disordered" evidence="1">
    <location>
        <begin position="94"/>
        <end position="156"/>
    </location>
</feature>